<evidence type="ECO:0000313" key="4">
    <source>
        <dbReference type="Proteomes" id="UP000661112"/>
    </source>
</evidence>
<feature type="region of interest" description="Disordered" evidence="1">
    <location>
        <begin position="257"/>
        <end position="309"/>
    </location>
</feature>
<feature type="compositionally biased region" description="Polar residues" evidence="1">
    <location>
        <begin position="92"/>
        <end position="108"/>
    </location>
</feature>
<evidence type="ECO:0000256" key="2">
    <source>
        <dbReference type="SAM" id="Phobius"/>
    </source>
</evidence>
<evidence type="ECO:0000256" key="1">
    <source>
        <dbReference type="SAM" id="MobiDB-lite"/>
    </source>
</evidence>
<dbReference type="InterPro" id="IPR005498">
    <property type="entry name" value="T4SS_VirB10/TraB/TrbI"/>
</dbReference>
<feature type="compositionally biased region" description="Polar residues" evidence="1">
    <location>
        <begin position="229"/>
        <end position="241"/>
    </location>
</feature>
<feature type="compositionally biased region" description="Pro residues" evidence="1">
    <location>
        <begin position="211"/>
        <end position="222"/>
    </location>
</feature>
<dbReference type="EMBL" id="JACJSG010000044">
    <property type="protein sequence ID" value="MBD2504058.1"/>
    <property type="molecule type" value="Genomic_DNA"/>
</dbReference>
<feature type="transmembrane region" description="Helical" evidence="2">
    <location>
        <begin position="75"/>
        <end position="93"/>
    </location>
</feature>
<keyword evidence="2" id="KW-1133">Transmembrane helix</keyword>
<keyword evidence="2" id="KW-0472">Membrane</keyword>
<protein>
    <submittedName>
        <fullName evidence="3">Uncharacterized protein</fullName>
    </submittedName>
</protein>
<feature type="compositionally biased region" description="Polar residues" evidence="1">
    <location>
        <begin position="288"/>
        <end position="306"/>
    </location>
</feature>
<evidence type="ECO:0000313" key="3">
    <source>
        <dbReference type="EMBL" id="MBD2504058.1"/>
    </source>
</evidence>
<feature type="compositionally biased region" description="Low complexity" evidence="1">
    <location>
        <begin position="147"/>
        <end position="180"/>
    </location>
</feature>
<dbReference type="Proteomes" id="UP000661112">
    <property type="component" value="Unassembled WGS sequence"/>
</dbReference>
<accession>A0ABR8DC36</accession>
<feature type="compositionally biased region" description="Polar residues" evidence="1">
    <location>
        <begin position="1"/>
        <end position="25"/>
    </location>
</feature>
<feature type="region of interest" description="Disordered" evidence="1">
    <location>
        <begin position="1"/>
        <end position="55"/>
    </location>
</feature>
<gene>
    <name evidence="3" type="ORF">H6G83_26190</name>
</gene>
<feature type="compositionally biased region" description="Basic and acidic residues" evidence="1">
    <location>
        <begin position="109"/>
        <end position="120"/>
    </location>
</feature>
<comment type="caution">
    <text evidence="3">The sequence shown here is derived from an EMBL/GenBank/DDBJ whole genome shotgun (WGS) entry which is preliminary data.</text>
</comment>
<organism evidence="3 4">
    <name type="scientific">Anabaena azotica FACHB-119</name>
    <dbReference type="NCBI Taxonomy" id="947527"/>
    <lineage>
        <taxon>Bacteria</taxon>
        <taxon>Bacillati</taxon>
        <taxon>Cyanobacteriota</taxon>
        <taxon>Cyanophyceae</taxon>
        <taxon>Nostocales</taxon>
        <taxon>Nostocaceae</taxon>
        <taxon>Anabaena</taxon>
        <taxon>Anabaena azotica</taxon>
    </lineage>
</organism>
<dbReference type="RefSeq" id="WP_190477458.1">
    <property type="nucleotide sequence ID" value="NZ_JACJSG010000044.1"/>
</dbReference>
<feature type="compositionally biased region" description="Low complexity" evidence="1">
    <location>
        <begin position="260"/>
        <end position="269"/>
    </location>
</feature>
<keyword evidence="4" id="KW-1185">Reference proteome</keyword>
<feature type="region of interest" description="Disordered" evidence="1">
    <location>
        <begin position="142"/>
        <end position="244"/>
    </location>
</feature>
<feature type="compositionally biased region" description="Polar residues" evidence="1">
    <location>
        <begin position="196"/>
        <end position="208"/>
    </location>
</feature>
<keyword evidence="2" id="KW-0812">Transmembrane</keyword>
<dbReference type="Pfam" id="PF03743">
    <property type="entry name" value="TrbI"/>
    <property type="match status" value="1"/>
</dbReference>
<name>A0ABR8DC36_9NOST</name>
<proteinExistence type="predicted"/>
<reference evidence="3 4" key="1">
    <citation type="journal article" date="2020" name="ISME J.">
        <title>Comparative genomics reveals insights into cyanobacterial evolution and habitat adaptation.</title>
        <authorList>
            <person name="Chen M.Y."/>
            <person name="Teng W.K."/>
            <person name="Zhao L."/>
            <person name="Hu C.X."/>
            <person name="Zhou Y.K."/>
            <person name="Han B.P."/>
            <person name="Song L.R."/>
            <person name="Shu W.S."/>
        </authorList>
    </citation>
    <scope>NUCLEOTIDE SEQUENCE [LARGE SCALE GENOMIC DNA]</scope>
    <source>
        <strain evidence="3 4">FACHB-119</strain>
    </source>
</reference>
<sequence length="518" mass="54582">MSNKVVEQPNSKATTNDGNRSQEFAQMNGVEIKADSTTSPESTAKELQSEPEEVVTTRPVAGHPLLKGLTISGGVLLLVISFSAMIGTLTGALNSPSNNQSEQNTKTTPEVKPDNEENEKGELKTAIAITSQKGELQAIAKKDNGDVSSTPSPTPSPTTTATTAVTVKAVPVQRQPTTYQAPPPPPTPITRSTGTYQVASNPPTRQQFSPAPIPSSPTPQPKPVAIKPNVSNSQPLPSVRTSPKDPMQEWLAAANVGNYSSSDSSSSESNYEQPDLKNAQVEGGSGVRSVSASQTNQNSPTSQTNYDGKRVLVGTRAAGVMETPVAWLGSNVSNQQGQNCLIRLSQPLKAFDGEEVLPKGSYIVAVVNPSNSEIAQMTAVAALVNNGSTTQEKQLPANSILILGKNGNLLKAQSRKGGENLGSSLMASLLSGLSKVAEIQNRANSETTISSLGTTTTTTNNGEKNLVAGFAEGSINEILERMKNSNERQIQGLQQQQQVFVIEAGQQVQVFVNQSISI</sequence>
<feature type="region of interest" description="Disordered" evidence="1">
    <location>
        <begin position="92"/>
        <end position="120"/>
    </location>
</feature>